<evidence type="ECO:0000313" key="2">
    <source>
        <dbReference type="EMBL" id="OAX35923.1"/>
    </source>
</evidence>
<gene>
    <name evidence="2" type="ORF">K503DRAFT_802438</name>
</gene>
<dbReference type="EMBL" id="KV448456">
    <property type="protein sequence ID" value="OAX35923.1"/>
    <property type="molecule type" value="Genomic_DNA"/>
</dbReference>
<dbReference type="OrthoDB" id="3153758at2759"/>
<accession>A0A1B7MTH3</accession>
<sequence length="385" mass="46893">MSIFVSMFSADLNVRDRIREEWDIERRQHQEEVLKRIDIEHRWRVEVVFVANTMSIFVSMFSADPNVRDRIREEWDIERRQHQEEVLKRIDIEHRWRVEDDERIHLREQWMRETEEHERNLGEAIRREIQEKEARRAQWATEVEEHERKLSEAIRRENQEKEARRAQWETEMEEHTCEEKKRQARFEKNMQEIRAQWQREVVQRSLQWEREEDEHNRAVEERERREEQERLRLNILWSEPESHTCTSYGTREYTARLVNVPADYDRRVEACMAMPINIHGVEYKAKRCEDHGPSNVIGHWEVDQHEPDCASYWYHYRDHGCVSPGSGQRRIEHYLENLPSGSDWREFCATTPASFRGMHFIGAQFSFQKNGGTYGHWVFDDESCN</sequence>
<dbReference type="InParanoid" id="A0A1B7MTH3"/>
<dbReference type="AlphaFoldDB" id="A0A1B7MTH3"/>
<organism evidence="2 3">
    <name type="scientific">Rhizopogon vinicolor AM-OR11-026</name>
    <dbReference type="NCBI Taxonomy" id="1314800"/>
    <lineage>
        <taxon>Eukaryota</taxon>
        <taxon>Fungi</taxon>
        <taxon>Dikarya</taxon>
        <taxon>Basidiomycota</taxon>
        <taxon>Agaricomycotina</taxon>
        <taxon>Agaricomycetes</taxon>
        <taxon>Agaricomycetidae</taxon>
        <taxon>Boletales</taxon>
        <taxon>Suillineae</taxon>
        <taxon>Rhizopogonaceae</taxon>
        <taxon>Rhizopogon</taxon>
    </lineage>
</organism>
<evidence type="ECO:0000313" key="3">
    <source>
        <dbReference type="Proteomes" id="UP000092154"/>
    </source>
</evidence>
<protein>
    <submittedName>
        <fullName evidence="2">Uncharacterized protein</fullName>
    </submittedName>
</protein>
<keyword evidence="3" id="KW-1185">Reference proteome</keyword>
<feature type="coiled-coil region" evidence="1">
    <location>
        <begin position="107"/>
        <end position="178"/>
    </location>
</feature>
<name>A0A1B7MTH3_9AGAM</name>
<proteinExistence type="predicted"/>
<dbReference type="Proteomes" id="UP000092154">
    <property type="component" value="Unassembled WGS sequence"/>
</dbReference>
<evidence type="ECO:0000256" key="1">
    <source>
        <dbReference type="SAM" id="Coils"/>
    </source>
</evidence>
<keyword evidence="1" id="KW-0175">Coiled coil</keyword>
<reference evidence="2 3" key="1">
    <citation type="submission" date="2016-06" db="EMBL/GenBank/DDBJ databases">
        <title>Comparative genomics of the ectomycorrhizal sister species Rhizopogon vinicolor and Rhizopogon vesiculosus (Basidiomycota: Boletales) reveals a divergence of the mating type B locus.</title>
        <authorList>
            <consortium name="DOE Joint Genome Institute"/>
            <person name="Mujic A.B."/>
            <person name="Kuo A."/>
            <person name="Tritt A."/>
            <person name="Lipzen A."/>
            <person name="Chen C."/>
            <person name="Johnson J."/>
            <person name="Sharma A."/>
            <person name="Barry K."/>
            <person name="Grigoriev I.V."/>
            <person name="Spatafora J.W."/>
        </authorList>
    </citation>
    <scope>NUCLEOTIDE SEQUENCE [LARGE SCALE GENOMIC DNA]</scope>
    <source>
        <strain evidence="2 3">AM-OR11-026</strain>
    </source>
</reference>
<dbReference type="STRING" id="1314800.A0A1B7MTH3"/>